<evidence type="ECO:0000256" key="1">
    <source>
        <dbReference type="SAM" id="Coils"/>
    </source>
</evidence>
<dbReference type="STRING" id="547042.BACCOPRO_03417"/>
<accession>S0FC72</accession>
<reference evidence="2 3" key="1">
    <citation type="submission" date="2008-12" db="EMBL/GenBank/DDBJ databases">
        <authorList>
            <person name="Fulton L."/>
            <person name="Clifton S."/>
            <person name="Fulton B."/>
            <person name="Xu J."/>
            <person name="Minx P."/>
            <person name="Pepin K.H."/>
            <person name="Johnson M."/>
            <person name="Bhonagiri V."/>
            <person name="Nash W.E."/>
            <person name="Mardis E.R."/>
            <person name="Wilson R.K."/>
        </authorList>
    </citation>
    <scope>NUCLEOTIDE SEQUENCE [LARGE SCALE GENOMIC DNA]</scope>
    <source>
        <strain evidence="2 3">DSM 18228</strain>
    </source>
</reference>
<dbReference type="AlphaFoldDB" id="S0FC72"/>
<sequence>MGRVSEQAASWDTVDCPKQYEKRMANQKQVLDVQVSKGITTAQSNEHLRDRSEKAEKYAMSKGNYDPTRKRLNFEIAPGGKIHPIDTSRSIPKRMADILSHRGIKDPNEGLLEPKYRTVVNIIFGGSRQRMQELAFGTQQVDFEKGADNTRIERKRDIERWAKDVYSFVCGRYGEQNIAAFIVHLDELNPHIHCTLLPIKDSRFAYKEIFAGKDKFEYSARMKQLHTDFFAEVNTKWGMSRGTSISETGARHRTTEEYRRMLSEECTTIEDNIKLHQQVLGELQSDIRLAERRVKGLTTMVSNLEKQKTEKETLLSAAEYNLKENKGNAAELAIQIQMLEKELQGIIRQLADKQEKLQTADRQLIELKKDMGAIEERTEELKEEAYQYSRDVHSKVDSLFKDVLLESVISEYRNASAQMNVSERQLFDGSLVQSIAERGTEIMHCATMLFLGMVDDATTFAESHGGGGGGSDLKWGRDEDEDNRAWALRCMRMASRMMRSTIGKKSKR</sequence>
<dbReference type="InterPro" id="IPR001668">
    <property type="entry name" value="Mob_Pre"/>
</dbReference>
<dbReference type="Gene3D" id="3.30.930.30">
    <property type="match status" value="1"/>
</dbReference>
<dbReference type="Pfam" id="PF01076">
    <property type="entry name" value="Mob_Pre"/>
    <property type="match status" value="1"/>
</dbReference>
<name>S0FC72_9BACT</name>
<dbReference type="CDD" id="cd17242">
    <property type="entry name" value="MobM_relaxase"/>
    <property type="match status" value="1"/>
</dbReference>
<proteinExistence type="predicted"/>
<organism evidence="2 3">
    <name type="scientific">Phocaeicola coprophilus DSM 18228 = JCM 13818</name>
    <dbReference type="NCBI Taxonomy" id="547042"/>
    <lineage>
        <taxon>Bacteria</taxon>
        <taxon>Pseudomonadati</taxon>
        <taxon>Bacteroidota</taxon>
        <taxon>Bacteroidia</taxon>
        <taxon>Bacteroidales</taxon>
        <taxon>Bacteroidaceae</taxon>
        <taxon>Phocaeicola</taxon>
    </lineage>
</organism>
<keyword evidence="3" id="KW-1185">Reference proteome</keyword>
<feature type="coiled-coil region" evidence="1">
    <location>
        <begin position="273"/>
        <end position="425"/>
    </location>
</feature>
<dbReference type="NCBIfam" id="NF041497">
    <property type="entry name" value="MobV"/>
    <property type="match status" value="1"/>
</dbReference>
<protein>
    <submittedName>
        <fullName evidence="2">Putative plasmid recombination enzyme</fullName>
    </submittedName>
</protein>
<gene>
    <name evidence="2" type="ORF">BACCOPRO_03417</name>
</gene>
<dbReference type="eggNOG" id="COG1196">
    <property type="taxonomic scope" value="Bacteria"/>
</dbReference>
<dbReference type="HOGENOM" id="CLU_041413_0_0_10"/>
<keyword evidence="1" id="KW-0175">Coiled coil</keyword>
<dbReference type="GO" id="GO:0006310">
    <property type="term" value="P:DNA recombination"/>
    <property type="evidence" value="ECO:0007669"/>
    <property type="project" value="InterPro"/>
</dbReference>
<comment type="caution">
    <text evidence="2">The sequence shown here is derived from an EMBL/GenBank/DDBJ whole genome shotgun (WGS) entry which is preliminary data.</text>
</comment>
<dbReference type="SUPFAM" id="SSF57997">
    <property type="entry name" value="Tropomyosin"/>
    <property type="match status" value="1"/>
</dbReference>
<dbReference type="Proteomes" id="UP000014073">
    <property type="component" value="Unassembled WGS sequence"/>
</dbReference>
<dbReference type="GO" id="GO:0003677">
    <property type="term" value="F:DNA binding"/>
    <property type="evidence" value="ECO:0007669"/>
    <property type="project" value="InterPro"/>
</dbReference>
<evidence type="ECO:0000313" key="3">
    <source>
        <dbReference type="Proteomes" id="UP000014073"/>
    </source>
</evidence>
<dbReference type="EMBL" id="ACBW01000215">
    <property type="protein sequence ID" value="EEF77894.1"/>
    <property type="molecule type" value="Genomic_DNA"/>
</dbReference>
<evidence type="ECO:0000313" key="2">
    <source>
        <dbReference type="EMBL" id="EEF77894.1"/>
    </source>
</evidence>